<keyword evidence="15 18" id="KW-0057">Aromatic amino acid biosynthesis</keyword>
<keyword evidence="13 18" id="KW-0862">Zinc</keyword>
<feature type="binding site" evidence="18">
    <location>
        <begin position="103"/>
        <end position="107"/>
    </location>
    <ligand>
        <name>NAD(+)</name>
        <dbReference type="ChEBI" id="CHEBI:57540"/>
    </ligand>
</feature>
<comment type="cofactor">
    <cofactor evidence="2 18">
        <name>NAD(+)</name>
        <dbReference type="ChEBI" id="CHEBI:57540"/>
    </cofactor>
</comment>
<keyword evidence="9 18" id="KW-0963">Cytoplasm</keyword>
<dbReference type="PIRSF" id="PIRSF001455">
    <property type="entry name" value="DHQ_synth"/>
    <property type="match status" value="1"/>
</dbReference>
<evidence type="ECO:0000256" key="14">
    <source>
        <dbReference type="ARBA" id="ARBA00023027"/>
    </source>
</evidence>
<dbReference type="InterPro" id="IPR056179">
    <property type="entry name" value="DHQS_C"/>
</dbReference>
<comment type="similarity">
    <text evidence="6 18">Belongs to the sugar phosphate cyclases superfamily. Dehydroquinate synthase family.</text>
</comment>
<evidence type="ECO:0000256" key="12">
    <source>
        <dbReference type="ARBA" id="ARBA00022741"/>
    </source>
</evidence>
<evidence type="ECO:0000313" key="22">
    <source>
        <dbReference type="Proteomes" id="UP000439994"/>
    </source>
</evidence>
<dbReference type="SUPFAM" id="SSF56796">
    <property type="entry name" value="Dehydroquinate synthase-like"/>
    <property type="match status" value="1"/>
</dbReference>
<organism evidence="21 22">
    <name type="scientific">Psychrosphaera haliotis</name>
    <dbReference type="NCBI Taxonomy" id="555083"/>
    <lineage>
        <taxon>Bacteria</taxon>
        <taxon>Pseudomonadati</taxon>
        <taxon>Pseudomonadota</taxon>
        <taxon>Gammaproteobacteria</taxon>
        <taxon>Alteromonadales</taxon>
        <taxon>Pseudoalteromonadaceae</taxon>
        <taxon>Psychrosphaera</taxon>
    </lineage>
</organism>
<evidence type="ECO:0000256" key="18">
    <source>
        <dbReference type="HAMAP-Rule" id="MF_00110"/>
    </source>
</evidence>
<dbReference type="OrthoDB" id="9806583at2"/>
<proteinExistence type="inferred from homology"/>
<evidence type="ECO:0000256" key="13">
    <source>
        <dbReference type="ARBA" id="ARBA00022833"/>
    </source>
</evidence>
<comment type="caution">
    <text evidence="21">The sequence shown here is derived from an EMBL/GenBank/DDBJ whole genome shotgun (WGS) entry which is preliminary data.</text>
</comment>
<evidence type="ECO:0000256" key="3">
    <source>
        <dbReference type="ARBA" id="ARBA00003485"/>
    </source>
</evidence>
<feature type="binding site" evidence="18">
    <location>
        <position position="140"/>
    </location>
    <ligand>
        <name>NAD(+)</name>
        <dbReference type="ChEBI" id="CHEBI:57540"/>
    </ligand>
</feature>
<dbReference type="GO" id="GO:0005737">
    <property type="term" value="C:cytoplasm"/>
    <property type="evidence" value="ECO:0007669"/>
    <property type="project" value="UniProtKB-SubCell"/>
</dbReference>
<dbReference type="Pfam" id="PF24621">
    <property type="entry name" value="DHQS_C"/>
    <property type="match status" value="1"/>
</dbReference>
<evidence type="ECO:0000256" key="7">
    <source>
        <dbReference type="ARBA" id="ARBA00013031"/>
    </source>
</evidence>
<keyword evidence="14 18" id="KW-0520">NAD</keyword>
<dbReference type="InterPro" id="IPR050071">
    <property type="entry name" value="Dehydroquinate_synthase"/>
</dbReference>
<dbReference type="NCBIfam" id="TIGR01357">
    <property type="entry name" value="aroB"/>
    <property type="match status" value="1"/>
</dbReference>
<keyword evidence="10 18" id="KW-0028">Amino-acid biosynthesis</keyword>
<dbReference type="GO" id="GO:0009073">
    <property type="term" value="P:aromatic amino acid family biosynthetic process"/>
    <property type="evidence" value="ECO:0007669"/>
    <property type="project" value="UniProtKB-KW"/>
</dbReference>
<evidence type="ECO:0000256" key="16">
    <source>
        <dbReference type="ARBA" id="ARBA00023239"/>
    </source>
</evidence>
<dbReference type="PANTHER" id="PTHR43622">
    <property type="entry name" value="3-DEHYDROQUINATE SYNTHASE"/>
    <property type="match status" value="1"/>
</dbReference>
<feature type="binding site" evidence="18">
    <location>
        <begin position="69"/>
        <end position="74"/>
    </location>
    <ligand>
        <name>NAD(+)</name>
        <dbReference type="ChEBI" id="CHEBI:57540"/>
    </ligand>
</feature>
<comment type="caution">
    <text evidence="18">Lacks conserved residue(s) required for the propagation of feature annotation.</text>
</comment>
<reference evidence="21 22" key="1">
    <citation type="submission" date="2019-11" db="EMBL/GenBank/DDBJ databases">
        <title>P. haliotis isolates from Z. marina roots.</title>
        <authorList>
            <person name="Cohen M."/>
            <person name="Jospin G."/>
            <person name="Eisen J.A."/>
            <person name="Coil D.A."/>
        </authorList>
    </citation>
    <scope>NUCLEOTIDE SEQUENCE [LARGE SCALE GENOMIC DNA]</scope>
    <source>
        <strain evidence="21 22">UCD-MCMsp1aY</strain>
    </source>
</reference>
<comment type="subcellular location">
    <subcellularLocation>
        <location evidence="4 18">Cytoplasm</location>
    </subcellularLocation>
</comment>
<dbReference type="GO" id="GO:0000166">
    <property type="term" value="F:nucleotide binding"/>
    <property type="evidence" value="ECO:0007669"/>
    <property type="project" value="UniProtKB-KW"/>
</dbReference>
<evidence type="ECO:0000256" key="8">
    <source>
        <dbReference type="ARBA" id="ARBA00017684"/>
    </source>
</evidence>
<dbReference type="EMBL" id="WOCD01000005">
    <property type="protein sequence ID" value="MUH73133.1"/>
    <property type="molecule type" value="Genomic_DNA"/>
</dbReference>
<comment type="pathway">
    <text evidence="5 18">Metabolic intermediate biosynthesis; chorismate biosynthesis; chorismate from D-erythrose 4-phosphate and phosphoenolpyruvate: step 2/7.</text>
</comment>
<dbReference type="GO" id="GO:0003856">
    <property type="term" value="F:3-dehydroquinate synthase activity"/>
    <property type="evidence" value="ECO:0007669"/>
    <property type="project" value="UniProtKB-UniRule"/>
</dbReference>
<evidence type="ECO:0000256" key="6">
    <source>
        <dbReference type="ARBA" id="ARBA00005412"/>
    </source>
</evidence>
<keyword evidence="16 18" id="KW-0456">Lyase</keyword>
<gene>
    <name evidence="18 21" type="primary">aroB</name>
    <name evidence="21" type="ORF">GNP35_11990</name>
</gene>
<dbReference type="Proteomes" id="UP000439994">
    <property type="component" value="Unassembled WGS sequence"/>
</dbReference>
<evidence type="ECO:0000256" key="2">
    <source>
        <dbReference type="ARBA" id="ARBA00001911"/>
    </source>
</evidence>
<evidence type="ECO:0000256" key="9">
    <source>
        <dbReference type="ARBA" id="ARBA00022490"/>
    </source>
</evidence>
<dbReference type="GO" id="GO:0046872">
    <property type="term" value="F:metal ion binding"/>
    <property type="evidence" value="ECO:0007669"/>
    <property type="project" value="UniProtKB-KW"/>
</dbReference>
<dbReference type="InterPro" id="IPR016037">
    <property type="entry name" value="DHQ_synth_AroB"/>
</dbReference>
<dbReference type="InterPro" id="IPR030960">
    <property type="entry name" value="DHQS/DOIS_N"/>
</dbReference>
<comment type="catalytic activity">
    <reaction evidence="1 18">
        <text>7-phospho-2-dehydro-3-deoxy-D-arabino-heptonate = 3-dehydroquinate + phosphate</text>
        <dbReference type="Rhea" id="RHEA:21968"/>
        <dbReference type="ChEBI" id="CHEBI:32364"/>
        <dbReference type="ChEBI" id="CHEBI:43474"/>
        <dbReference type="ChEBI" id="CHEBI:58394"/>
        <dbReference type="EC" id="4.2.3.4"/>
    </reaction>
</comment>
<dbReference type="PANTHER" id="PTHR43622:SF7">
    <property type="entry name" value="3-DEHYDROQUINATE SYNTHASE, CHLOROPLASTIC"/>
    <property type="match status" value="1"/>
</dbReference>
<feature type="binding site" evidence="18">
    <location>
        <position position="262"/>
    </location>
    <ligand>
        <name>Zn(2+)</name>
        <dbReference type="ChEBI" id="CHEBI:29105"/>
    </ligand>
</feature>
<evidence type="ECO:0000259" key="19">
    <source>
        <dbReference type="Pfam" id="PF01761"/>
    </source>
</evidence>
<evidence type="ECO:0000313" key="21">
    <source>
        <dbReference type="EMBL" id="MUH73133.1"/>
    </source>
</evidence>
<keyword evidence="12 18" id="KW-0547">Nucleotide-binding</keyword>
<dbReference type="Gene3D" id="1.20.1090.10">
    <property type="entry name" value="Dehydroquinate synthase-like - alpha domain"/>
    <property type="match status" value="1"/>
</dbReference>
<feature type="binding site" evidence="18">
    <location>
        <position position="149"/>
    </location>
    <ligand>
        <name>NAD(+)</name>
        <dbReference type="ChEBI" id="CHEBI:57540"/>
    </ligand>
</feature>
<dbReference type="FunFam" id="3.40.50.1970:FF:000001">
    <property type="entry name" value="3-dehydroquinate synthase"/>
    <property type="match status" value="1"/>
</dbReference>
<dbReference type="GO" id="GO:0008652">
    <property type="term" value="P:amino acid biosynthetic process"/>
    <property type="evidence" value="ECO:0007669"/>
    <property type="project" value="UniProtKB-KW"/>
</dbReference>
<feature type="domain" description="3-dehydroquinate synthase C-terminal" evidence="20">
    <location>
        <begin position="179"/>
        <end position="323"/>
    </location>
</feature>
<dbReference type="GO" id="GO:0009423">
    <property type="term" value="P:chorismate biosynthetic process"/>
    <property type="evidence" value="ECO:0007669"/>
    <property type="project" value="UniProtKB-UniRule"/>
</dbReference>
<evidence type="ECO:0000256" key="15">
    <source>
        <dbReference type="ARBA" id="ARBA00023141"/>
    </source>
</evidence>
<evidence type="ECO:0000256" key="11">
    <source>
        <dbReference type="ARBA" id="ARBA00022723"/>
    </source>
</evidence>
<keyword evidence="11 18" id="KW-0479">Metal-binding</keyword>
<comment type="function">
    <text evidence="3 18">Catalyzes the conversion of 3-deoxy-D-arabino-heptulosonate 7-phosphate (DAHP) to dehydroquinate (DHQ).</text>
</comment>
<dbReference type="RefSeq" id="WP_155696333.1">
    <property type="nucleotide sequence ID" value="NZ_WOCD01000005.1"/>
</dbReference>
<dbReference type="UniPathway" id="UPA00053">
    <property type="reaction ID" value="UER00085"/>
</dbReference>
<dbReference type="Pfam" id="PF01761">
    <property type="entry name" value="DHQ_synthase"/>
    <property type="match status" value="1"/>
</dbReference>
<keyword evidence="22" id="KW-1185">Reference proteome</keyword>
<dbReference type="Gene3D" id="3.40.50.1970">
    <property type="match status" value="1"/>
</dbReference>
<dbReference type="AlphaFoldDB" id="A0A6N8F9L6"/>
<evidence type="ECO:0000256" key="5">
    <source>
        <dbReference type="ARBA" id="ARBA00004661"/>
    </source>
</evidence>
<evidence type="ECO:0000256" key="1">
    <source>
        <dbReference type="ARBA" id="ARBA00001393"/>
    </source>
</evidence>
<dbReference type="InterPro" id="IPR030963">
    <property type="entry name" value="DHQ_synth_fam"/>
</dbReference>
<evidence type="ECO:0000256" key="10">
    <source>
        <dbReference type="ARBA" id="ARBA00022605"/>
    </source>
</evidence>
<feature type="binding site" evidence="18">
    <location>
        <begin position="127"/>
        <end position="128"/>
    </location>
    <ligand>
        <name>NAD(+)</name>
        <dbReference type="ChEBI" id="CHEBI:57540"/>
    </ligand>
</feature>
<feature type="domain" description="3-dehydroquinate synthase N-terminal" evidence="19">
    <location>
        <begin position="65"/>
        <end position="177"/>
    </location>
</feature>
<evidence type="ECO:0000256" key="4">
    <source>
        <dbReference type="ARBA" id="ARBA00004496"/>
    </source>
</evidence>
<evidence type="ECO:0000256" key="17">
    <source>
        <dbReference type="ARBA" id="ARBA00023285"/>
    </source>
</evidence>
<protein>
    <recommendedName>
        <fullName evidence="8 18">3-dehydroquinate synthase</fullName>
        <shortName evidence="18">DHQS</shortName>
        <ecNumber evidence="7 18">4.2.3.4</ecNumber>
    </recommendedName>
</protein>
<sequence>MKSLTVNLAEHSYPIYIEQDSSNFKSLLKTHIKAKQVVVISNETVLPIFSTAISDALSDYDVRFFTLPDGEEYKTLASYESIMSFLLTEQVGRDVTLIALGGGVVGDITGFVASTYMRGVDFIQIPTTLLSQVDSSVGGKTAVNHPLGKNMIGAFYQPKAVLIDVSSLQTLPPREFAAGVAEVVKYGLLADSVFFEYLEEHVAQLKAQDLNVLSYVIGRCCQIKAEIVSEDEKEQGKRALLNLGHTFGHAIEAEQGYGNWLHGEAVAAGMVQAAQLSHSRGWLSLNDIKRTTSLLESFDLPVQGPASMNLESYLKHMKKDKKVLAQTIRFILLKSLGQAILVSDVSDEELKTILV</sequence>
<dbReference type="CDD" id="cd08195">
    <property type="entry name" value="DHQS"/>
    <property type="match status" value="1"/>
</dbReference>
<name>A0A6N8F9L6_9GAMM</name>
<dbReference type="HAMAP" id="MF_00110">
    <property type="entry name" value="DHQ_synthase"/>
    <property type="match status" value="1"/>
</dbReference>
<dbReference type="FunFam" id="1.20.1090.10:FF:000002">
    <property type="entry name" value="3-dehydroquinate synthase"/>
    <property type="match status" value="1"/>
</dbReference>
<feature type="binding site" evidence="18">
    <location>
        <position position="245"/>
    </location>
    <ligand>
        <name>Zn(2+)</name>
        <dbReference type="ChEBI" id="CHEBI:29105"/>
    </ligand>
</feature>
<evidence type="ECO:0000259" key="20">
    <source>
        <dbReference type="Pfam" id="PF24621"/>
    </source>
</evidence>
<comment type="cofactor">
    <cofactor evidence="18">
        <name>Co(2+)</name>
        <dbReference type="ChEBI" id="CHEBI:48828"/>
    </cofactor>
    <cofactor evidence="18">
        <name>Zn(2+)</name>
        <dbReference type="ChEBI" id="CHEBI:29105"/>
    </cofactor>
    <text evidence="18">Binds 1 divalent metal cation per subunit. Can use either Co(2+) or Zn(2+).</text>
</comment>
<dbReference type="EC" id="4.2.3.4" evidence="7 18"/>
<accession>A0A6N8F9L6</accession>
<keyword evidence="17 18" id="KW-0170">Cobalt</keyword>
<feature type="binding site" evidence="18">
    <location>
        <position position="182"/>
    </location>
    <ligand>
        <name>Zn(2+)</name>
        <dbReference type="ChEBI" id="CHEBI:29105"/>
    </ligand>
</feature>